<accession>A0A2L0FAZ3</accession>
<dbReference type="FunFam" id="1.10.630.10:FF:000018">
    <property type="entry name" value="Cytochrome P450 monooxygenase"/>
    <property type="match status" value="1"/>
</dbReference>
<comment type="similarity">
    <text evidence="1 7">Belongs to the cytochrome P450 family.</text>
</comment>
<dbReference type="Pfam" id="PF00067">
    <property type="entry name" value="p450"/>
    <property type="match status" value="1"/>
</dbReference>
<keyword evidence="3 7" id="KW-0479">Metal-binding</keyword>
<evidence type="ECO:0000256" key="2">
    <source>
        <dbReference type="ARBA" id="ARBA00022617"/>
    </source>
</evidence>
<evidence type="ECO:0000313" key="9">
    <source>
        <dbReference type="Proteomes" id="UP000238348"/>
    </source>
</evidence>
<organism evidence="8 9">
    <name type="scientific">Sorangium cellulosum</name>
    <name type="common">Polyangium cellulosum</name>
    <dbReference type="NCBI Taxonomy" id="56"/>
    <lineage>
        <taxon>Bacteria</taxon>
        <taxon>Pseudomonadati</taxon>
        <taxon>Myxococcota</taxon>
        <taxon>Polyangia</taxon>
        <taxon>Polyangiales</taxon>
        <taxon>Polyangiaceae</taxon>
        <taxon>Sorangium</taxon>
    </lineage>
</organism>
<evidence type="ECO:0000256" key="3">
    <source>
        <dbReference type="ARBA" id="ARBA00022723"/>
    </source>
</evidence>
<dbReference type="PROSITE" id="PS00086">
    <property type="entry name" value="CYTOCHROME_P450"/>
    <property type="match status" value="1"/>
</dbReference>
<keyword evidence="6 7" id="KW-0503">Monooxygenase</keyword>
<dbReference type="PRINTS" id="PR00385">
    <property type="entry name" value="P450"/>
</dbReference>
<sequence>MSLFDLLSDDARRDPYPVYDRIRRSTPVLHDPQADLWMLFDYEGVKRSLHDHDAFSSSMAPAGRPAPEWFIFFDPPRHTRLRALILRAFTPGVVAGLEPRVRQLSRELLDQAAPRGEMDLCADFSAPLPMMVIAEMIGVPVEDRPRFLRWSDVILKLSYTLSGGEAAERASQEFMAVSAEMREYVAGLSEARRAAPKDDLLTRLVEAEVDGERLTEAEILGFLQLLLVAGSETTTNLINNAILSFLESPAQLARVLAAPELLPAAIEEVLRYRSPVQWMFRATRRSVQLHGQVIPAGKLVIPVIGSANRDPQQFRDPGRFDVGRDPNPHVAFGHGIHFCLGAPLSRLEARIALSDLLSRARGLRLASDAPWEPRKALHVHGPARLPVRFEPGERATAAA</sequence>
<dbReference type="PANTHER" id="PTHR46696:SF4">
    <property type="entry name" value="BIOTIN BIOSYNTHESIS CYTOCHROME P450"/>
    <property type="match status" value="1"/>
</dbReference>
<evidence type="ECO:0000256" key="4">
    <source>
        <dbReference type="ARBA" id="ARBA00023002"/>
    </source>
</evidence>
<gene>
    <name evidence="8" type="ORF">SOCE26_103190</name>
</gene>
<dbReference type="PRINTS" id="PR00359">
    <property type="entry name" value="BP450"/>
</dbReference>
<name>A0A2L0FAZ3_SORCE</name>
<dbReference type="Proteomes" id="UP000238348">
    <property type="component" value="Chromosome"/>
</dbReference>
<dbReference type="Gene3D" id="1.10.630.10">
    <property type="entry name" value="Cytochrome P450"/>
    <property type="match status" value="1"/>
</dbReference>
<dbReference type="AlphaFoldDB" id="A0A2L0FAZ3"/>
<evidence type="ECO:0000256" key="7">
    <source>
        <dbReference type="RuleBase" id="RU000461"/>
    </source>
</evidence>
<evidence type="ECO:0000256" key="1">
    <source>
        <dbReference type="ARBA" id="ARBA00010617"/>
    </source>
</evidence>
<dbReference type="GO" id="GO:0036199">
    <property type="term" value="F:cholest-4-en-3-one 26-monooxygenase activity"/>
    <property type="evidence" value="ECO:0007669"/>
    <property type="project" value="TreeGrafter"/>
</dbReference>
<dbReference type="InterPro" id="IPR017972">
    <property type="entry name" value="Cyt_P450_CS"/>
</dbReference>
<dbReference type="PANTHER" id="PTHR46696">
    <property type="entry name" value="P450, PUTATIVE (EUROFUNG)-RELATED"/>
    <property type="match status" value="1"/>
</dbReference>
<keyword evidence="4 7" id="KW-0560">Oxidoreductase</keyword>
<dbReference type="GO" id="GO:0005506">
    <property type="term" value="F:iron ion binding"/>
    <property type="evidence" value="ECO:0007669"/>
    <property type="project" value="InterPro"/>
</dbReference>
<evidence type="ECO:0000256" key="6">
    <source>
        <dbReference type="ARBA" id="ARBA00023033"/>
    </source>
</evidence>
<dbReference type="GO" id="GO:0020037">
    <property type="term" value="F:heme binding"/>
    <property type="evidence" value="ECO:0007669"/>
    <property type="project" value="InterPro"/>
</dbReference>
<evidence type="ECO:0000256" key="5">
    <source>
        <dbReference type="ARBA" id="ARBA00023004"/>
    </source>
</evidence>
<dbReference type="InterPro" id="IPR002397">
    <property type="entry name" value="Cyt_P450_B"/>
</dbReference>
<evidence type="ECO:0000313" key="8">
    <source>
        <dbReference type="EMBL" id="AUX48778.1"/>
    </source>
</evidence>
<dbReference type="EMBL" id="CP012673">
    <property type="protein sequence ID" value="AUX48778.1"/>
    <property type="molecule type" value="Genomic_DNA"/>
</dbReference>
<proteinExistence type="inferred from homology"/>
<dbReference type="InterPro" id="IPR036396">
    <property type="entry name" value="Cyt_P450_sf"/>
</dbReference>
<dbReference type="RefSeq" id="WP_104986586.1">
    <property type="nucleotide sequence ID" value="NZ_CP012673.1"/>
</dbReference>
<protein>
    <submittedName>
        <fullName evidence="8">Cytochrome P450</fullName>
    </submittedName>
</protein>
<keyword evidence="2 7" id="KW-0349">Heme</keyword>
<dbReference type="SUPFAM" id="SSF48264">
    <property type="entry name" value="Cytochrome P450"/>
    <property type="match status" value="1"/>
</dbReference>
<keyword evidence="5 7" id="KW-0408">Iron</keyword>
<dbReference type="CDD" id="cd11032">
    <property type="entry name" value="P450_EryK-like"/>
    <property type="match status" value="1"/>
</dbReference>
<dbReference type="InterPro" id="IPR001128">
    <property type="entry name" value="Cyt_P450"/>
</dbReference>
<dbReference type="GO" id="GO:0006707">
    <property type="term" value="P:cholesterol catabolic process"/>
    <property type="evidence" value="ECO:0007669"/>
    <property type="project" value="TreeGrafter"/>
</dbReference>
<reference evidence="8 9" key="1">
    <citation type="submission" date="2015-09" db="EMBL/GenBank/DDBJ databases">
        <title>Sorangium comparison.</title>
        <authorList>
            <person name="Zaburannyi N."/>
            <person name="Bunk B."/>
            <person name="Overmann J."/>
            <person name="Mueller R."/>
        </authorList>
    </citation>
    <scope>NUCLEOTIDE SEQUENCE [LARGE SCALE GENOMIC DNA]</scope>
    <source>
        <strain evidence="8 9">So ce26</strain>
    </source>
</reference>
<dbReference type="OrthoDB" id="4511384at2"/>
<dbReference type="GO" id="GO:0008395">
    <property type="term" value="F:steroid hydroxylase activity"/>
    <property type="evidence" value="ECO:0007669"/>
    <property type="project" value="TreeGrafter"/>
</dbReference>